<dbReference type="PANTHER" id="PTHR31123">
    <property type="entry name" value="ACCUMULATION OF DYADS PROTEIN 2-RELATED"/>
    <property type="match status" value="1"/>
</dbReference>
<evidence type="ECO:0000313" key="8">
    <source>
        <dbReference type="Proteomes" id="UP000449547"/>
    </source>
</evidence>
<dbReference type="PANTHER" id="PTHR31123:SF1">
    <property type="entry name" value="ACCUMULATION OF DYADS PROTEIN 2-RELATED"/>
    <property type="match status" value="1"/>
</dbReference>
<dbReference type="OMA" id="YDGEANM"/>
<dbReference type="VEuPathDB" id="FungiDB:DIURU_002069"/>
<keyword evidence="5 6" id="KW-0472">Membrane</keyword>
<dbReference type="GO" id="GO:0015123">
    <property type="term" value="F:acetate transmembrane transporter activity"/>
    <property type="evidence" value="ECO:0007669"/>
    <property type="project" value="TreeGrafter"/>
</dbReference>
<dbReference type="AlphaFoldDB" id="A0A642UYC8"/>
<keyword evidence="8" id="KW-1185">Reference proteome</keyword>
<dbReference type="NCBIfam" id="NF038013">
    <property type="entry name" value="AceTr_1"/>
    <property type="match status" value="1"/>
</dbReference>
<dbReference type="Proteomes" id="UP000449547">
    <property type="component" value="Unassembled WGS sequence"/>
</dbReference>
<dbReference type="Pfam" id="PF01184">
    <property type="entry name" value="Gpr1_Fun34_YaaH"/>
    <property type="match status" value="1"/>
</dbReference>
<dbReference type="RefSeq" id="XP_034013202.1">
    <property type="nucleotide sequence ID" value="XM_034154680.1"/>
</dbReference>
<proteinExistence type="inferred from homology"/>
<keyword evidence="3 6" id="KW-0812">Transmembrane</keyword>
<protein>
    <submittedName>
        <fullName evidence="7">Uncharacterized protein</fullName>
    </submittedName>
</protein>
<evidence type="ECO:0000256" key="4">
    <source>
        <dbReference type="ARBA" id="ARBA00022989"/>
    </source>
</evidence>
<comment type="caution">
    <text evidence="7">The sequence shown here is derived from an EMBL/GenBank/DDBJ whole genome shotgun (WGS) entry which is preliminary data.</text>
</comment>
<evidence type="ECO:0000256" key="2">
    <source>
        <dbReference type="ARBA" id="ARBA00005587"/>
    </source>
</evidence>
<feature type="transmembrane region" description="Helical" evidence="6">
    <location>
        <begin position="223"/>
        <end position="241"/>
    </location>
</feature>
<feature type="transmembrane region" description="Helical" evidence="6">
    <location>
        <begin position="190"/>
        <end position="211"/>
    </location>
</feature>
<evidence type="ECO:0000256" key="1">
    <source>
        <dbReference type="ARBA" id="ARBA00004141"/>
    </source>
</evidence>
<dbReference type="GO" id="GO:0005886">
    <property type="term" value="C:plasma membrane"/>
    <property type="evidence" value="ECO:0007669"/>
    <property type="project" value="TreeGrafter"/>
</dbReference>
<dbReference type="InterPro" id="IPR000791">
    <property type="entry name" value="Gpr1/Fun34/SatP-like"/>
</dbReference>
<reference evidence="7 8" key="1">
    <citation type="submission" date="2019-07" db="EMBL/GenBank/DDBJ databases">
        <title>Genome assembly of two rare yeast pathogens: Diutina rugosa and Trichomonascus ciferrii.</title>
        <authorList>
            <person name="Mixao V."/>
            <person name="Saus E."/>
            <person name="Hansen A."/>
            <person name="Lass-Flor C."/>
            <person name="Gabaldon T."/>
        </authorList>
    </citation>
    <scope>NUCLEOTIDE SEQUENCE [LARGE SCALE GENOMIC DNA]</scope>
    <source>
        <strain evidence="7 8">CBS 613</strain>
    </source>
</reference>
<keyword evidence="4 6" id="KW-1133">Transmembrane helix</keyword>
<evidence type="ECO:0000256" key="5">
    <source>
        <dbReference type="ARBA" id="ARBA00023136"/>
    </source>
</evidence>
<comment type="subcellular location">
    <subcellularLocation>
        <location evidence="1">Membrane</location>
        <topology evidence="1">Multi-pass membrane protein</topology>
    </subcellularLocation>
</comment>
<dbReference type="GeneID" id="54780720"/>
<evidence type="ECO:0000256" key="6">
    <source>
        <dbReference type="SAM" id="Phobius"/>
    </source>
</evidence>
<evidence type="ECO:0000313" key="7">
    <source>
        <dbReference type="EMBL" id="KAA8904117.1"/>
    </source>
</evidence>
<evidence type="ECO:0000256" key="3">
    <source>
        <dbReference type="ARBA" id="ARBA00022692"/>
    </source>
</evidence>
<feature type="transmembrane region" description="Helical" evidence="6">
    <location>
        <begin position="102"/>
        <end position="121"/>
    </location>
</feature>
<dbReference type="OrthoDB" id="3648309at2759"/>
<comment type="similarity">
    <text evidence="2">Belongs to the acetate uptake transporter (AceTr) (TC 2.A.96) family.</text>
</comment>
<feature type="transmembrane region" description="Helical" evidence="6">
    <location>
        <begin position="71"/>
        <end position="90"/>
    </location>
</feature>
<accession>A0A642UYC8</accession>
<name>A0A642UYC8_DIURU</name>
<sequence length="262" mass="27919">MSVSSDSGSKEALGSSLSQPLSRVEVCGDDNQYVILGGRRYLRSELQQAFGGTFQVERYSTGPTHSFGNPAPLGLAGFGLSSVTSGLIMVGVKGIHVNQITIGMAMFCGALLLTLAGYWEMVMGNTFGALSFISYGAFWFAFGCVQLPAFGIAQAYGTDHAQLGNALGFFMLGWVIFTFMMWSFTLKATWAFFAMCTTLLLTFIMLAAMAFTGSPKVTKAAGSFSIITGIVGWACGFAGVATKQNSYFTVPTKLMPIIGKRS</sequence>
<dbReference type="EMBL" id="SWFT01000064">
    <property type="protein sequence ID" value="KAA8904117.1"/>
    <property type="molecule type" value="Genomic_DNA"/>
</dbReference>
<dbReference type="PROSITE" id="PS01114">
    <property type="entry name" value="GPR1_FUN34_YAAH"/>
    <property type="match status" value="1"/>
</dbReference>
<organism evidence="7 8">
    <name type="scientific">Diutina rugosa</name>
    <name type="common">Yeast</name>
    <name type="synonym">Candida rugosa</name>
    <dbReference type="NCBI Taxonomy" id="5481"/>
    <lineage>
        <taxon>Eukaryota</taxon>
        <taxon>Fungi</taxon>
        <taxon>Dikarya</taxon>
        <taxon>Ascomycota</taxon>
        <taxon>Saccharomycotina</taxon>
        <taxon>Pichiomycetes</taxon>
        <taxon>Debaryomycetaceae</taxon>
        <taxon>Diutina</taxon>
    </lineage>
</organism>
<gene>
    <name evidence="7" type="ORF">DIURU_002069</name>
</gene>
<feature type="transmembrane region" description="Helical" evidence="6">
    <location>
        <begin position="127"/>
        <end position="151"/>
    </location>
</feature>
<dbReference type="InterPro" id="IPR047622">
    <property type="entry name" value="GPR1_FUN34_YAAH"/>
</dbReference>
<feature type="transmembrane region" description="Helical" evidence="6">
    <location>
        <begin position="163"/>
        <end position="184"/>
    </location>
</feature>
<dbReference type="InterPro" id="IPR051633">
    <property type="entry name" value="AceTr"/>
</dbReference>